<dbReference type="EMBL" id="BKCJ011303771">
    <property type="protein sequence ID" value="GFD17909.1"/>
    <property type="molecule type" value="Genomic_DNA"/>
</dbReference>
<accession>A0A699U931</accession>
<keyword evidence="1" id="KW-0175">Coiled coil</keyword>
<name>A0A699U931_TANCI</name>
<sequence length="108" mass="12273">VLSLEQINTNQAAEIKKLKKRVNKLKVNKKKRTHGLKRMYKVGLSAKIFSSDEEGLGDQKDASKQMRIAEIDADENLSLITKTTQDQGRMNKEDLFRVNDLDGDEVIV</sequence>
<protein>
    <submittedName>
        <fullName evidence="2">Uncharacterized protein</fullName>
    </submittedName>
</protein>
<organism evidence="2">
    <name type="scientific">Tanacetum cinerariifolium</name>
    <name type="common">Dalmatian daisy</name>
    <name type="synonym">Chrysanthemum cinerariifolium</name>
    <dbReference type="NCBI Taxonomy" id="118510"/>
    <lineage>
        <taxon>Eukaryota</taxon>
        <taxon>Viridiplantae</taxon>
        <taxon>Streptophyta</taxon>
        <taxon>Embryophyta</taxon>
        <taxon>Tracheophyta</taxon>
        <taxon>Spermatophyta</taxon>
        <taxon>Magnoliopsida</taxon>
        <taxon>eudicotyledons</taxon>
        <taxon>Gunneridae</taxon>
        <taxon>Pentapetalae</taxon>
        <taxon>asterids</taxon>
        <taxon>campanulids</taxon>
        <taxon>Asterales</taxon>
        <taxon>Asteraceae</taxon>
        <taxon>Asteroideae</taxon>
        <taxon>Anthemideae</taxon>
        <taxon>Anthemidinae</taxon>
        <taxon>Tanacetum</taxon>
    </lineage>
</organism>
<reference evidence="2" key="1">
    <citation type="journal article" date="2019" name="Sci. Rep.">
        <title>Draft genome of Tanacetum cinerariifolium, the natural source of mosquito coil.</title>
        <authorList>
            <person name="Yamashiro T."/>
            <person name="Shiraishi A."/>
            <person name="Satake H."/>
            <person name="Nakayama K."/>
        </authorList>
    </citation>
    <scope>NUCLEOTIDE SEQUENCE</scope>
</reference>
<evidence type="ECO:0000256" key="1">
    <source>
        <dbReference type="SAM" id="Coils"/>
    </source>
</evidence>
<gene>
    <name evidence="2" type="ORF">Tci_889878</name>
</gene>
<feature type="non-terminal residue" evidence="2">
    <location>
        <position position="108"/>
    </location>
</feature>
<feature type="coiled-coil region" evidence="1">
    <location>
        <begin position="1"/>
        <end position="28"/>
    </location>
</feature>
<comment type="caution">
    <text evidence="2">The sequence shown here is derived from an EMBL/GenBank/DDBJ whole genome shotgun (WGS) entry which is preliminary data.</text>
</comment>
<evidence type="ECO:0000313" key="2">
    <source>
        <dbReference type="EMBL" id="GFD17909.1"/>
    </source>
</evidence>
<proteinExistence type="predicted"/>
<feature type="non-terminal residue" evidence="2">
    <location>
        <position position="1"/>
    </location>
</feature>
<dbReference type="AlphaFoldDB" id="A0A699U931"/>